<evidence type="ECO:0000313" key="10">
    <source>
        <dbReference type="EMBL" id="ACZ12463.1"/>
    </source>
</evidence>
<dbReference type="OrthoDB" id="5344846at2"/>
<evidence type="ECO:0000313" key="11">
    <source>
        <dbReference type="Proteomes" id="UP000002222"/>
    </source>
</evidence>
<keyword evidence="5" id="KW-0479">Metal-binding</keyword>
<sequence precursor="true">MKPRAHNTFVALCLFLCFTLLPLTLFAGEESSSPDLKGRETVTMTQEFKEKYPLKRVHAKLSLDCLFCHEGEGNNPEAFKAVREKTCLECHGSKEKIAQRLDFIGKPNPHNSIHDGTRLSCDECHNEHKESTNMCAECHEKEIATNMWMRKTP</sequence>
<dbReference type="EMBL" id="CP001816">
    <property type="protein sequence ID" value="ACZ12463.1"/>
    <property type="molecule type" value="Genomic_DNA"/>
</dbReference>
<dbReference type="GO" id="GO:0030313">
    <property type="term" value="C:cell envelope"/>
    <property type="evidence" value="ECO:0007669"/>
    <property type="project" value="UniProtKB-SubCell"/>
</dbReference>
<gene>
    <name evidence="10" type="ordered locus">Sdel_1445</name>
</gene>
<accession>D1B2Z3</accession>
<dbReference type="InterPro" id="IPR036280">
    <property type="entry name" value="Multihaem_cyt_sf"/>
</dbReference>
<keyword evidence="8" id="KW-0732">Signal</keyword>
<evidence type="ECO:0000256" key="4">
    <source>
        <dbReference type="ARBA" id="ARBA00022617"/>
    </source>
</evidence>
<dbReference type="HOGENOM" id="CLU_136713_0_0_7"/>
<keyword evidence="11" id="KW-1185">Reference proteome</keyword>
<keyword evidence="3" id="KW-0813">Transport</keyword>
<dbReference type="eggNOG" id="ENOG503347B">
    <property type="taxonomic scope" value="Bacteria"/>
</dbReference>
<dbReference type="KEGG" id="sdl:Sdel_1445"/>
<evidence type="ECO:0000259" key="9">
    <source>
        <dbReference type="Pfam" id="PF14537"/>
    </source>
</evidence>
<comment type="subcellular location">
    <subcellularLocation>
        <location evidence="2">Cell envelope</location>
    </subcellularLocation>
</comment>
<protein>
    <submittedName>
        <fullName evidence="10">Flavocytochrome c heme subunit</fullName>
    </submittedName>
</protein>
<dbReference type="InterPro" id="IPR012286">
    <property type="entry name" value="Tetrahaem_cytochrome"/>
</dbReference>
<evidence type="ECO:0000256" key="7">
    <source>
        <dbReference type="ARBA" id="ARBA00023004"/>
    </source>
</evidence>
<organism evidence="10 11">
    <name type="scientific">Sulfurospirillum deleyianum (strain ATCC 51133 / DSM 6946 / 5175)</name>
    <dbReference type="NCBI Taxonomy" id="525898"/>
    <lineage>
        <taxon>Bacteria</taxon>
        <taxon>Pseudomonadati</taxon>
        <taxon>Campylobacterota</taxon>
        <taxon>Epsilonproteobacteria</taxon>
        <taxon>Campylobacterales</taxon>
        <taxon>Sulfurospirillaceae</taxon>
        <taxon>Sulfurospirillum</taxon>
    </lineage>
</organism>
<dbReference type="Pfam" id="PF14537">
    <property type="entry name" value="Cytochrom_c3_2"/>
    <property type="match status" value="1"/>
</dbReference>
<evidence type="ECO:0000256" key="2">
    <source>
        <dbReference type="ARBA" id="ARBA00004196"/>
    </source>
</evidence>
<reference evidence="11" key="1">
    <citation type="submission" date="2009-11" db="EMBL/GenBank/DDBJ databases">
        <title>The complete genome of Sulfurospirillum deleyianum DSM 6946.</title>
        <authorList>
            <consortium name="US DOE Joint Genome Institute (JGI-PGF)"/>
            <person name="Lucas S."/>
            <person name="Copeland A."/>
            <person name="Lapidus A."/>
            <person name="Glavina del Rio T."/>
            <person name="Dalin E."/>
            <person name="Tice H."/>
            <person name="Bruce D."/>
            <person name="Goodwin L."/>
            <person name="Pitluck S."/>
            <person name="Kyrpides N."/>
            <person name="Mavromatis K."/>
            <person name="Ivanova N."/>
            <person name="Ovchinnikova G."/>
            <person name="Munk A.C."/>
            <person name="Lu M."/>
            <person name="Brettin T."/>
            <person name="Detter J.C."/>
            <person name="Han C."/>
            <person name="Tapia R."/>
            <person name="Larimer F."/>
            <person name="Land M."/>
            <person name="Hauser L."/>
            <person name="Markowitz V."/>
            <person name="Cheng J.F."/>
            <person name="Hugenholtz P."/>
            <person name="Woyke T."/>
            <person name="Wu D."/>
            <person name="Aumann P."/>
            <person name="Schneider S."/>
            <person name="Lang E."/>
            <person name="Spring S."/>
            <person name="Klenk H.P."/>
            <person name="Eisen J.A."/>
        </authorList>
    </citation>
    <scope>NUCLEOTIDE SEQUENCE [LARGE SCALE GENOMIC DNA]</scope>
    <source>
        <strain evidence="11">ATCC 51133 / DSM 6946 / 5175</strain>
    </source>
</reference>
<name>D1B2Z3_SULD5</name>
<dbReference type="RefSeq" id="WP_012857214.1">
    <property type="nucleotide sequence ID" value="NC_013512.1"/>
</dbReference>
<keyword evidence="4" id="KW-0349">Heme</keyword>
<dbReference type="Gene3D" id="1.10.1130.10">
    <property type="entry name" value="Flavocytochrome C3, Chain A"/>
    <property type="match status" value="1"/>
</dbReference>
<evidence type="ECO:0000256" key="8">
    <source>
        <dbReference type="SAM" id="SignalP"/>
    </source>
</evidence>
<comment type="cofactor">
    <cofactor evidence="1">
        <name>heme c</name>
        <dbReference type="ChEBI" id="CHEBI:61717"/>
    </cofactor>
</comment>
<proteinExistence type="predicted"/>
<feature type="domain" description="Tetrahaem cytochrome" evidence="9">
    <location>
        <begin position="57"/>
        <end position="140"/>
    </location>
</feature>
<feature type="chain" id="PRO_5003021240" evidence="8">
    <location>
        <begin position="28"/>
        <end position="153"/>
    </location>
</feature>
<evidence type="ECO:0000256" key="6">
    <source>
        <dbReference type="ARBA" id="ARBA00022982"/>
    </source>
</evidence>
<keyword evidence="7" id="KW-0408">Iron</keyword>
<evidence type="ECO:0000256" key="1">
    <source>
        <dbReference type="ARBA" id="ARBA00001926"/>
    </source>
</evidence>
<reference evidence="10 11" key="2">
    <citation type="journal article" date="2010" name="Stand. Genomic Sci.">
        <title>Complete genome sequence of Sulfurospirillum deleyianum type strain (5175).</title>
        <authorList>
            <person name="Sikorski J."/>
            <person name="Lapidus A."/>
            <person name="Copeland A."/>
            <person name="Glavina Del Rio T."/>
            <person name="Nolan M."/>
            <person name="Lucas S."/>
            <person name="Chen F."/>
            <person name="Tice H."/>
            <person name="Cheng J.F."/>
            <person name="Saunders E."/>
            <person name="Bruce D."/>
            <person name="Goodwin L."/>
            <person name="Pitluck S."/>
            <person name="Ovchinnikova G."/>
            <person name="Pati A."/>
            <person name="Ivanova N."/>
            <person name="Mavromatis K."/>
            <person name="Chen A."/>
            <person name="Palaniappan K."/>
            <person name="Chain P."/>
            <person name="Land M."/>
            <person name="Hauser L."/>
            <person name="Chang Y.J."/>
            <person name="Jeffries C.D."/>
            <person name="Brettin T."/>
            <person name="Detter J.C."/>
            <person name="Han C."/>
            <person name="Rohde M."/>
            <person name="Lang E."/>
            <person name="Spring S."/>
            <person name="Goker M."/>
            <person name="Bristow J."/>
            <person name="Eisen J.A."/>
            <person name="Markowitz V."/>
            <person name="Hugenholtz P."/>
            <person name="Kyrpides N.C."/>
            <person name="Klenk H.P."/>
        </authorList>
    </citation>
    <scope>NUCLEOTIDE SEQUENCE [LARGE SCALE GENOMIC DNA]</scope>
    <source>
        <strain evidence="11">ATCC 51133 / DSM 6946 / 5175</strain>
    </source>
</reference>
<evidence type="ECO:0000256" key="3">
    <source>
        <dbReference type="ARBA" id="ARBA00022448"/>
    </source>
</evidence>
<dbReference type="SUPFAM" id="SSF48695">
    <property type="entry name" value="Multiheme cytochromes"/>
    <property type="match status" value="1"/>
</dbReference>
<feature type="signal peptide" evidence="8">
    <location>
        <begin position="1"/>
        <end position="27"/>
    </location>
</feature>
<dbReference type="STRING" id="525898.Sdel_1445"/>
<evidence type="ECO:0000256" key="5">
    <source>
        <dbReference type="ARBA" id="ARBA00022723"/>
    </source>
</evidence>
<dbReference type="AlphaFoldDB" id="D1B2Z3"/>
<dbReference type="Proteomes" id="UP000002222">
    <property type="component" value="Chromosome"/>
</dbReference>
<keyword evidence="6" id="KW-0249">Electron transport</keyword>
<dbReference type="GO" id="GO:0046872">
    <property type="term" value="F:metal ion binding"/>
    <property type="evidence" value="ECO:0007669"/>
    <property type="project" value="UniProtKB-KW"/>
</dbReference>